<feature type="region of interest" description="Disordered" evidence="4">
    <location>
        <begin position="126"/>
        <end position="225"/>
    </location>
</feature>
<sequence length="997" mass="109848">MGDRGGLKSPREESSFAPLASPLRTIGMTHESSSSSSDARGQLHRRFTTNNIPTLSTPLSPIGQQRRQAAEPAEFTTATFHKLQVLEKKRLEYEYLKEQRRRFEAEMELIDLQSRRNEEEINHLSTDIGYGKHSQPTTPPEYSNNSNGFPTSLSRPNRFSMSSITGLSTPRSNRSGTQLTSPPSAPANGSFLPSKSVPGSRRNSDEDGDEVDHDEFVGPTQYRSLNRMSMPTAKFGELPDLQEVLGSINTHAYLFGDEEGQQNPAASPDVKSYLQMNTTDDKFPILVRRSANGNGMELSASSAALDLALSQSPGPDAQSNGWPGHRHRHAQQSLPTNTFRKASQVDEYDVAQANNTVQTPPTKMNGNRRSVEFAVMSPLGPGNKRSSFHASPSNGMPKLQQSYSSNDVLTLKNGDGANSNGYNTHAEQHLHNHNANLGRIPPNSVNNRHSRELSNGQEYRPMQSGLHASAAPFGPSMTSAASANGSVAATIGSPTMSQYTTSPGNSNSYYGYGMSMLNNAMGNMSMGAPPPAFNPNGIYSPQSGMPAYYGSPYTAYGPNGRVQDSQARVIQSRRMQSDANRFVNYDLKTMPRHEIYSLCKDQHGCRFLQKKLEERNQEYLQIIFDETAPHVVELMTDPFGNYLCQKLLEYTNDAQRNTLVHNAASSLVSIALNQHGTRALQKMIEFISTPEQISMIMNALQDQVVDLIQDLNGNHVIQKCLNHLKAEDAQFIFDAVGQNCVIVGTHRHGCCVLQRCIDHASGFQKVQLVRQITANSFQLVQDPFGNYVVQYILDLNDPSFTTPMCHGFQGKIAELSKQKFSSNVIEKCMRCADPPTKGMMIEELMDPNELEKLMRDSYGNYVIQTALEFAPADLCMHLIEAMRPILPGIRQTPYGRRIQSKVQERETRLNQFTGRGSGHGTPTTQPSEQGSSYAGSTGYSVPPMYTNAASYGPNIASPQPHRMSNPPLPSHLQNSVNQSPQAYQPYGGASAHGGNFF</sequence>
<dbReference type="GO" id="GO:0010608">
    <property type="term" value="P:post-transcriptional regulation of gene expression"/>
    <property type="evidence" value="ECO:0007669"/>
    <property type="project" value="TreeGrafter"/>
</dbReference>
<dbReference type="GO" id="GO:0005737">
    <property type="term" value="C:cytoplasm"/>
    <property type="evidence" value="ECO:0007669"/>
    <property type="project" value="TreeGrafter"/>
</dbReference>
<feature type="compositionally biased region" description="Polar residues" evidence="4">
    <location>
        <begin position="134"/>
        <end position="182"/>
    </location>
</feature>
<evidence type="ECO:0000256" key="3">
    <source>
        <dbReference type="PROSITE-ProRule" id="PRU00317"/>
    </source>
</evidence>
<feature type="compositionally biased region" description="Basic and acidic residues" evidence="4">
    <location>
        <begin position="1"/>
        <end position="14"/>
    </location>
</feature>
<dbReference type="SMART" id="SM00025">
    <property type="entry name" value="Pumilio"/>
    <property type="match status" value="8"/>
</dbReference>
<dbReference type="FunFam" id="1.25.10.10:FF:000237">
    <property type="entry name" value="Pumilio homolog 9"/>
    <property type="match status" value="1"/>
</dbReference>
<reference evidence="6" key="1">
    <citation type="journal article" date="2020" name="Stud. Mycol.">
        <title>101 Dothideomycetes genomes: a test case for predicting lifestyles and emergence of pathogens.</title>
        <authorList>
            <person name="Haridas S."/>
            <person name="Albert R."/>
            <person name="Binder M."/>
            <person name="Bloem J."/>
            <person name="Labutti K."/>
            <person name="Salamov A."/>
            <person name="Andreopoulos B."/>
            <person name="Baker S."/>
            <person name="Barry K."/>
            <person name="Bills G."/>
            <person name="Bluhm B."/>
            <person name="Cannon C."/>
            <person name="Castanera R."/>
            <person name="Culley D."/>
            <person name="Daum C."/>
            <person name="Ezra D."/>
            <person name="Gonzalez J."/>
            <person name="Henrissat B."/>
            <person name="Kuo A."/>
            <person name="Liang C."/>
            <person name="Lipzen A."/>
            <person name="Lutzoni F."/>
            <person name="Magnuson J."/>
            <person name="Mondo S."/>
            <person name="Nolan M."/>
            <person name="Ohm R."/>
            <person name="Pangilinan J."/>
            <person name="Park H.-J."/>
            <person name="Ramirez L."/>
            <person name="Alfaro M."/>
            <person name="Sun H."/>
            <person name="Tritt A."/>
            <person name="Yoshinaga Y."/>
            <person name="Zwiers L.-H."/>
            <person name="Turgeon B."/>
            <person name="Goodwin S."/>
            <person name="Spatafora J."/>
            <person name="Crous P."/>
            <person name="Grigoriev I."/>
        </authorList>
    </citation>
    <scope>NUCLEOTIDE SEQUENCE</scope>
    <source>
        <strain evidence="6">CBS 675.92</strain>
    </source>
</reference>
<feature type="region of interest" description="Disordered" evidence="4">
    <location>
        <begin position="909"/>
        <end position="938"/>
    </location>
</feature>
<dbReference type="PANTHER" id="PTHR12537:SF13">
    <property type="entry name" value="PUMILIO HOMOLOGY DOMAIN FAMILY MEMBER 4"/>
    <property type="match status" value="1"/>
</dbReference>
<evidence type="ECO:0000313" key="6">
    <source>
        <dbReference type="EMBL" id="KAF1961377.1"/>
    </source>
</evidence>
<dbReference type="PANTHER" id="PTHR12537">
    <property type="entry name" value="RNA BINDING PROTEIN PUMILIO-RELATED"/>
    <property type="match status" value="1"/>
</dbReference>
<evidence type="ECO:0000256" key="2">
    <source>
        <dbReference type="ARBA" id="ARBA00024893"/>
    </source>
</evidence>
<evidence type="ECO:0000256" key="1">
    <source>
        <dbReference type="ARBA" id="ARBA00022737"/>
    </source>
</evidence>
<feature type="compositionally biased region" description="Polar residues" evidence="4">
    <location>
        <begin position="384"/>
        <end position="399"/>
    </location>
</feature>
<dbReference type="Pfam" id="PF00806">
    <property type="entry name" value="PUF"/>
    <property type="match status" value="8"/>
</dbReference>
<dbReference type="OrthoDB" id="668540at2759"/>
<feature type="repeat" description="Pumilio" evidence="3">
    <location>
        <begin position="662"/>
        <end position="698"/>
    </location>
</feature>
<dbReference type="Gene3D" id="1.25.10.10">
    <property type="entry name" value="Leucine-rich Repeat Variant"/>
    <property type="match status" value="1"/>
</dbReference>
<feature type="repeat" description="Pumilio" evidence="3">
    <location>
        <begin position="771"/>
        <end position="806"/>
    </location>
</feature>
<feature type="domain" description="PUM-HD" evidence="5">
    <location>
        <begin position="565"/>
        <end position="906"/>
    </location>
</feature>
<organism evidence="6 7">
    <name type="scientific">Byssothecium circinans</name>
    <dbReference type="NCBI Taxonomy" id="147558"/>
    <lineage>
        <taxon>Eukaryota</taxon>
        <taxon>Fungi</taxon>
        <taxon>Dikarya</taxon>
        <taxon>Ascomycota</taxon>
        <taxon>Pezizomycotina</taxon>
        <taxon>Dothideomycetes</taxon>
        <taxon>Pleosporomycetidae</taxon>
        <taxon>Pleosporales</taxon>
        <taxon>Massarineae</taxon>
        <taxon>Massarinaceae</taxon>
        <taxon>Byssothecium</taxon>
    </lineage>
</organism>
<dbReference type="PROSITE" id="PS50303">
    <property type="entry name" value="PUM_HD"/>
    <property type="match status" value="1"/>
</dbReference>
<feature type="region of interest" description="Disordered" evidence="4">
    <location>
        <begin position="380"/>
        <end position="399"/>
    </location>
</feature>
<dbReference type="InterPro" id="IPR033133">
    <property type="entry name" value="PUM-HD"/>
</dbReference>
<comment type="function">
    <text evidence="2">RNA-binding nucleolar protein required for pre-rRNA processing. Involved in production of 18S rRNA and assembly of small ribosomal subunit.</text>
</comment>
<dbReference type="AlphaFoldDB" id="A0A6A5UJX1"/>
<feature type="repeat" description="Pumilio" evidence="3">
    <location>
        <begin position="843"/>
        <end position="880"/>
    </location>
</feature>
<keyword evidence="7" id="KW-1185">Reference proteome</keyword>
<dbReference type="GO" id="GO:0003729">
    <property type="term" value="F:mRNA binding"/>
    <property type="evidence" value="ECO:0007669"/>
    <property type="project" value="TreeGrafter"/>
</dbReference>
<evidence type="ECO:0000256" key="4">
    <source>
        <dbReference type="SAM" id="MobiDB-lite"/>
    </source>
</evidence>
<feature type="repeat" description="Pumilio" evidence="3">
    <location>
        <begin position="626"/>
        <end position="661"/>
    </location>
</feature>
<feature type="repeat" description="Pumilio" evidence="3">
    <location>
        <begin position="586"/>
        <end position="625"/>
    </location>
</feature>
<dbReference type="PROSITE" id="PS50302">
    <property type="entry name" value="PUM"/>
    <property type="match status" value="8"/>
</dbReference>
<gene>
    <name evidence="6" type="ORF">CC80DRAFT_403183</name>
</gene>
<evidence type="ECO:0000313" key="7">
    <source>
        <dbReference type="Proteomes" id="UP000800035"/>
    </source>
</evidence>
<dbReference type="EMBL" id="ML976981">
    <property type="protein sequence ID" value="KAF1961377.1"/>
    <property type="molecule type" value="Genomic_DNA"/>
</dbReference>
<keyword evidence="1" id="KW-0677">Repeat</keyword>
<dbReference type="CDD" id="cd07920">
    <property type="entry name" value="Pumilio"/>
    <property type="match status" value="1"/>
</dbReference>
<name>A0A6A5UJX1_9PLEO</name>
<feature type="compositionally biased region" description="Polar residues" evidence="4">
    <location>
        <begin position="30"/>
        <end position="39"/>
    </location>
</feature>
<dbReference type="InterPro" id="IPR001313">
    <property type="entry name" value="Pumilio_RNA-bd_rpt"/>
</dbReference>
<feature type="region of interest" description="Disordered" evidence="4">
    <location>
        <begin position="311"/>
        <end position="335"/>
    </location>
</feature>
<feature type="repeat" description="Pumilio" evidence="3">
    <location>
        <begin position="735"/>
        <end position="770"/>
    </location>
</feature>
<dbReference type="InterPro" id="IPR016024">
    <property type="entry name" value="ARM-type_fold"/>
</dbReference>
<dbReference type="SUPFAM" id="SSF48371">
    <property type="entry name" value="ARM repeat"/>
    <property type="match status" value="1"/>
</dbReference>
<feature type="compositionally biased region" description="Polar residues" evidence="4">
    <location>
        <begin position="48"/>
        <end position="67"/>
    </location>
</feature>
<feature type="region of interest" description="Disordered" evidence="4">
    <location>
        <begin position="952"/>
        <end position="997"/>
    </location>
</feature>
<dbReference type="InterPro" id="IPR011989">
    <property type="entry name" value="ARM-like"/>
</dbReference>
<feature type="repeat" description="Pumilio" evidence="3">
    <location>
        <begin position="699"/>
        <end position="734"/>
    </location>
</feature>
<accession>A0A6A5UJX1</accession>
<evidence type="ECO:0000259" key="5">
    <source>
        <dbReference type="PROSITE" id="PS50303"/>
    </source>
</evidence>
<feature type="compositionally biased region" description="Polar residues" evidence="4">
    <location>
        <begin position="311"/>
        <end position="321"/>
    </location>
</feature>
<dbReference type="InterPro" id="IPR033712">
    <property type="entry name" value="Pumilio_RNA-bd"/>
</dbReference>
<feature type="region of interest" description="Disordered" evidence="4">
    <location>
        <begin position="1"/>
        <end position="73"/>
    </location>
</feature>
<protein>
    <submittedName>
        <fullName evidence="6">ARM repeat-containing protein</fullName>
    </submittedName>
</protein>
<dbReference type="Proteomes" id="UP000800035">
    <property type="component" value="Unassembled WGS sequence"/>
</dbReference>
<feature type="repeat" description="Pumilio" evidence="3">
    <location>
        <begin position="807"/>
        <end position="842"/>
    </location>
</feature>
<feature type="compositionally biased region" description="Polar residues" evidence="4">
    <location>
        <begin position="971"/>
        <end position="982"/>
    </location>
</feature>
<proteinExistence type="predicted"/>